<dbReference type="SUPFAM" id="SSF55048">
    <property type="entry name" value="Probable ACP-binding domain of malonyl-CoA ACP transacylase"/>
    <property type="match status" value="1"/>
</dbReference>
<sequence>MMTDGTLCDHRVPVVLSAHAEDLIAHDATAILRYLDGRTDTAPSDVAYTLLRTRRLRRHRAVIRAGGLDELTAGLRALADGDDHPLVTRAAAPQPGSRRRVAFVFPGQGSQWPSMGVEAYRLDDYRAEVDRCAAAFEAAGAASPLDYLLAHPDSGVSTNDFSQVQIQGAQFVHGVALARVWRSHGVVPDITVGHSLGEIGAAYVAGAITLPEAVAIVIARATVLDRLTGPYRVAVLGITPEQAAEVIAETPGWLELSVVNSPSSVAVSGETGAVAAAVRTVAARGAFAKEIEMWFPAHTTALDGVRADLDALLPAGRFAETPVQFIGSATADVVTTGTDFADYWYTNLRTTVRFDQAVARAARRGARIFVELSAHPALLFNMGELLESTRGVVLVGSGRRDEPLPERLADNVITVALADAGYRWRDQLGDCHAVLPDFPFAPMRAEHLWAQPDPLPPVTGLTVAAEQWHQVAVPEVSGHHRIAVVGLDSECAVAGHLRDAAERIEGVEVVAPAAADTLLVVAPMISENDPVLAGEELGRRIDEGLLRYPDLLTETTRDVWLVTGRGEHVPVDRDGSLPVGAAVAAMHRSIAFEHPDQNFRQLDVPMGLDTEAAVTAVAAMVTGTTDLALRCDVADGPGTTLWRRGMRDASAAAAPWPTGVLDDVVITGGTGAVGLQFARRLAALGARRIVLLSRNGIEGNRVDELPLGVEIVAPRCDLTDIPRVRDVAAEFGGQGASLIVHAAATATIAAGSALTGAAAQATFTAKLAGIENVLAAWPVRPDARILLCSSVSGLWGGHGHAAYAAANRLLDVMAERLRSEGRRCTAVRWGLWPGAGIIDADEITRVERSGLRAMAPDRAVDTALQDFAGDPLVFSADAQRLALFLGTDADTGTGREATHAAQHRDAGPPADAEHHDTGAAVRIALAAVLKLADTTGLDLDASLLDLGVDSLLALDLRKKLKKTTGRSVPLATLLGGVTATELIEHLERPEKETFSRD</sequence>
<evidence type="ECO:0000313" key="9">
    <source>
        <dbReference type="Proteomes" id="UP000000757"/>
    </source>
</evidence>
<proteinExistence type="predicted"/>
<dbReference type="InterPro" id="IPR036736">
    <property type="entry name" value="ACP-like_sf"/>
</dbReference>
<dbReference type="Pfam" id="PF00698">
    <property type="entry name" value="Acyl_transf_1"/>
    <property type="match status" value="1"/>
</dbReference>
<gene>
    <name evidence="8" type="ordered locus">MSMEG_4512</name>
</gene>
<dbReference type="KEGG" id="msm:MSMEG_4512"/>
<dbReference type="InterPro" id="IPR020806">
    <property type="entry name" value="PKS_PP-bd"/>
</dbReference>
<dbReference type="InterPro" id="IPR014043">
    <property type="entry name" value="Acyl_transferase_dom"/>
</dbReference>
<dbReference type="Pfam" id="PF00550">
    <property type="entry name" value="PP-binding"/>
    <property type="match status" value="1"/>
</dbReference>
<dbReference type="GO" id="GO:0005737">
    <property type="term" value="C:cytoplasm"/>
    <property type="evidence" value="ECO:0007669"/>
    <property type="project" value="TreeGrafter"/>
</dbReference>
<reference evidence="8 9" key="1">
    <citation type="submission" date="2006-10" db="EMBL/GenBank/DDBJ databases">
        <authorList>
            <person name="Fleischmann R.D."/>
            <person name="Dodson R.J."/>
            <person name="Haft D.H."/>
            <person name="Merkel J.S."/>
            <person name="Nelson W.C."/>
            <person name="Fraser C.M."/>
        </authorList>
    </citation>
    <scope>NUCLEOTIDE SEQUENCE [LARGE SCALE GENOMIC DNA]</scope>
    <source>
        <strain evidence="9">ATCC 700084 / mc(2)155</strain>
    </source>
</reference>
<dbReference type="Gene3D" id="1.10.1200.10">
    <property type="entry name" value="ACP-like"/>
    <property type="match status" value="1"/>
</dbReference>
<dbReference type="SUPFAM" id="SSF52151">
    <property type="entry name" value="FabD/lysophospholipase-like"/>
    <property type="match status" value="1"/>
</dbReference>
<feature type="domain" description="Carrier" evidence="7">
    <location>
        <begin position="915"/>
        <end position="990"/>
    </location>
</feature>
<keyword evidence="2" id="KW-0597">Phosphoprotein</keyword>
<keyword evidence="3" id="KW-0808">Transferase</keyword>
<dbReference type="SUPFAM" id="SSF51735">
    <property type="entry name" value="NAD(P)-binding Rossmann-fold domains"/>
    <property type="match status" value="2"/>
</dbReference>
<dbReference type="PANTHER" id="PTHR43775:SF37">
    <property type="entry name" value="SI:DKEY-61P9.11"/>
    <property type="match status" value="1"/>
</dbReference>
<evidence type="ECO:0000256" key="4">
    <source>
        <dbReference type="ARBA" id="ARBA00022857"/>
    </source>
</evidence>
<evidence type="ECO:0000313" key="8">
    <source>
        <dbReference type="EMBL" id="ABK75467.1"/>
    </source>
</evidence>
<dbReference type="Proteomes" id="UP000000757">
    <property type="component" value="Chromosome"/>
</dbReference>
<dbReference type="PANTHER" id="PTHR43775">
    <property type="entry name" value="FATTY ACID SYNTHASE"/>
    <property type="match status" value="1"/>
</dbReference>
<dbReference type="CDD" id="cd05274">
    <property type="entry name" value="KR_FAS_SDR_x"/>
    <property type="match status" value="1"/>
</dbReference>
<dbReference type="GO" id="GO:0005886">
    <property type="term" value="C:plasma membrane"/>
    <property type="evidence" value="ECO:0007669"/>
    <property type="project" value="TreeGrafter"/>
</dbReference>
<dbReference type="Gene3D" id="3.40.366.10">
    <property type="entry name" value="Malonyl-Coenzyme A Acyl Carrier Protein, domain 2"/>
    <property type="match status" value="1"/>
</dbReference>
<dbReference type="EMBL" id="CP000480">
    <property type="protein sequence ID" value="ABK75467.1"/>
    <property type="molecule type" value="Genomic_DNA"/>
</dbReference>
<dbReference type="GO" id="GO:0004312">
    <property type="term" value="F:fatty acid synthase activity"/>
    <property type="evidence" value="ECO:0007669"/>
    <property type="project" value="TreeGrafter"/>
</dbReference>
<dbReference type="PROSITE" id="PS00012">
    <property type="entry name" value="PHOSPHOPANTETHEINE"/>
    <property type="match status" value="1"/>
</dbReference>
<dbReference type="AlphaFoldDB" id="A0R0U6"/>
<dbReference type="eggNOG" id="COG3321">
    <property type="taxonomic scope" value="Bacteria"/>
</dbReference>
<dbReference type="InterPro" id="IPR016036">
    <property type="entry name" value="Malonyl_transacylase_ACP-bd"/>
</dbReference>
<evidence type="ECO:0000256" key="5">
    <source>
        <dbReference type="ARBA" id="ARBA00023268"/>
    </source>
</evidence>
<dbReference type="SMART" id="SM00823">
    <property type="entry name" value="PKS_PP"/>
    <property type="match status" value="1"/>
</dbReference>
<evidence type="ECO:0000256" key="2">
    <source>
        <dbReference type="ARBA" id="ARBA00022553"/>
    </source>
</evidence>
<keyword evidence="1" id="KW-0596">Phosphopantetheine</keyword>
<keyword evidence="4" id="KW-0521">NADP</keyword>
<dbReference type="InterPro" id="IPR050091">
    <property type="entry name" value="PKS_NRPS_Biosynth_Enz"/>
</dbReference>
<dbReference type="InterPro" id="IPR001227">
    <property type="entry name" value="Ac_transferase_dom_sf"/>
</dbReference>
<dbReference type="Pfam" id="PF08659">
    <property type="entry name" value="KR"/>
    <property type="match status" value="1"/>
</dbReference>
<dbReference type="Gene3D" id="3.30.70.3290">
    <property type="match status" value="1"/>
</dbReference>
<evidence type="ECO:0000256" key="6">
    <source>
        <dbReference type="SAM" id="MobiDB-lite"/>
    </source>
</evidence>
<evidence type="ECO:0000259" key="7">
    <source>
        <dbReference type="PROSITE" id="PS50075"/>
    </source>
</evidence>
<dbReference type="InterPro" id="IPR016035">
    <property type="entry name" value="Acyl_Trfase/lysoPLipase"/>
</dbReference>
<dbReference type="InterPro" id="IPR036291">
    <property type="entry name" value="NAD(P)-bd_dom_sf"/>
</dbReference>
<dbReference type="GO" id="GO:0031177">
    <property type="term" value="F:phosphopantetheine binding"/>
    <property type="evidence" value="ECO:0007669"/>
    <property type="project" value="InterPro"/>
</dbReference>
<dbReference type="eggNOG" id="COG1028">
    <property type="taxonomic scope" value="Bacteria"/>
</dbReference>
<evidence type="ECO:0000256" key="1">
    <source>
        <dbReference type="ARBA" id="ARBA00022450"/>
    </source>
</evidence>
<accession>A0R0U6</accession>
<dbReference type="Gene3D" id="3.40.50.720">
    <property type="entry name" value="NAD(P)-binding Rossmann-like Domain"/>
    <property type="match status" value="1"/>
</dbReference>
<dbReference type="PROSITE" id="PS50075">
    <property type="entry name" value="CARRIER"/>
    <property type="match status" value="1"/>
</dbReference>
<dbReference type="InterPro" id="IPR013968">
    <property type="entry name" value="PKS_KR"/>
</dbReference>
<organism evidence="8 9">
    <name type="scientific">Mycolicibacterium smegmatis (strain ATCC 700084 / mc(2)155)</name>
    <name type="common">Mycobacterium smegmatis</name>
    <dbReference type="NCBI Taxonomy" id="246196"/>
    <lineage>
        <taxon>Bacteria</taxon>
        <taxon>Bacillati</taxon>
        <taxon>Actinomycetota</taxon>
        <taxon>Actinomycetes</taxon>
        <taxon>Mycobacteriales</taxon>
        <taxon>Mycobacteriaceae</taxon>
        <taxon>Mycolicibacterium</taxon>
    </lineage>
</organism>
<dbReference type="SMART" id="SM00827">
    <property type="entry name" value="PKS_AT"/>
    <property type="match status" value="1"/>
</dbReference>
<protein>
    <submittedName>
        <fullName evidence="8">Polyketide synthetase mbtd</fullName>
    </submittedName>
</protein>
<dbReference type="GO" id="GO:0071770">
    <property type="term" value="P:DIM/DIP cell wall layer assembly"/>
    <property type="evidence" value="ECO:0007669"/>
    <property type="project" value="TreeGrafter"/>
</dbReference>
<keyword evidence="5" id="KW-0511">Multifunctional enzyme</keyword>
<name>A0R0U6_MYCS2</name>
<dbReference type="SMR" id="A0R0U6"/>
<dbReference type="SUPFAM" id="SSF47336">
    <property type="entry name" value="ACP-like"/>
    <property type="match status" value="1"/>
</dbReference>
<dbReference type="OrthoDB" id="9778690at2"/>
<evidence type="ECO:0000256" key="3">
    <source>
        <dbReference type="ARBA" id="ARBA00022679"/>
    </source>
</evidence>
<feature type="region of interest" description="Disordered" evidence="6">
    <location>
        <begin position="893"/>
        <end position="914"/>
    </location>
</feature>
<dbReference type="InterPro" id="IPR006162">
    <property type="entry name" value="Ppantetheine_attach_site"/>
</dbReference>
<dbReference type="InterPro" id="IPR057326">
    <property type="entry name" value="KR_dom"/>
</dbReference>
<dbReference type="PATRIC" id="fig|246196.19.peg.4415"/>
<dbReference type="STRING" id="246196.MSMEG_4512"/>
<keyword evidence="9" id="KW-1185">Reference proteome</keyword>
<feature type="compositionally biased region" description="Basic and acidic residues" evidence="6">
    <location>
        <begin position="896"/>
        <end position="914"/>
    </location>
</feature>
<dbReference type="GO" id="GO:0006633">
    <property type="term" value="P:fatty acid biosynthetic process"/>
    <property type="evidence" value="ECO:0007669"/>
    <property type="project" value="TreeGrafter"/>
</dbReference>
<dbReference type="InterPro" id="IPR009081">
    <property type="entry name" value="PP-bd_ACP"/>
</dbReference>
<dbReference type="SMART" id="SM00822">
    <property type="entry name" value="PKS_KR"/>
    <property type="match status" value="1"/>
</dbReference>
<dbReference type="NCBIfam" id="NF037940">
    <property type="entry name" value="PKS_MbtD"/>
    <property type="match status" value="1"/>
</dbReference>
<dbReference type="PaxDb" id="246196-MSMEI_4400"/>